<accession>A0AAV0FPK9</accession>
<organism evidence="2 3">
    <name type="scientific">Cuscuta epithymum</name>
    <dbReference type="NCBI Taxonomy" id="186058"/>
    <lineage>
        <taxon>Eukaryota</taxon>
        <taxon>Viridiplantae</taxon>
        <taxon>Streptophyta</taxon>
        <taxon>Embryophyta</taxon>
        <taxon>Tracheophyta</taxon>
        <taxon>Spermatophyta</taxon>
        <taxon>Magnoliopsida</taxon>
        <taxon>eudicotyledons</taxon>
        <taxon>Gunneridae</taxon>
        <taxon>Pentapetalae</taxon>
        <taxon>asterids</taxon>
        <taxon>lamiids</taxon>
        <taxon>Solanales</taxon>
        <taxon>Convolvulaceae</taxon>
        <taxon>Cuscuteae</taxon>
        <taxon>Cuscuta</taxon>
        <taxon>Cuscuta subgen. Cuscuta</taxon>
    </lineage>
</organism>
<reference evidence="2" key="1">
    <citation type="submission" date="2022-07" db="EMBL/GenBank/DDBJ databases">
        <authorList>
            <person name="Macas J."/>
            <person name="Novak P."/>
            <person name="Neumann P."/>
        </authorList>
    </citation>
    <scope>NUCLEOTIDE SEQUENCE</scope>
</reference>
<keyword evidence="3" id="KW-1185">Reference proteome</keyword>
<dbReference type="Proteomes" id="UP001152523">
    <property type="component" value="Unassembled WGS sequence"/>
</dbReference>
<sequence>MSLDIVPVLDRPVPVIGIRTMGLGSVPGTRADWSRSQSRSRPGLILFFSFPSDSKSKRKKVARPGPKQRPLDIGPQIGESGSRDMLGRTMGGPGSEPDFLEPVPDRVHL</sequence>
<comment type="caution">
    <text evidence="2">The sequence shown here is derived from an EMBL/GenBank/DDBJ whole genome shotgun (WGS) entry which is preliminary data.</text>
</comment>
<protein>
    <submittedName>
        <fullName evidence="2">Uncharacterized protein</fullName>
    </submittedName>
</protein>
<dbReference type="AlphaFoldDB" id="A0AAV0FPK9"/>
<feature type="region of interest" description="Disordered" evidence="1">
    <location>
        <begin position="53"/>
        <end position="109"/>
    </location>
</feature>
<dbReference type="EMBL" id="CAMAPF010000999">
    <property type="protein sequence ID" value="CAH9137164.1"/>
    <property type="molecule type" value="Genomic_DNA"/>
</dbReference>
<gene>
    <name evidence="2" type="ORF">CEPIT_LOCUS35828</name>
</gene>
<proteinExistence type="predicted"/>
<evidence type="ECO:0000256" key="1">
    <source>
        <dbReference type="SAM" id="MobiDB-lite"/>
    </source>
</evidence>
<evidence type="ECO:0000313" key="3">
    <source>
        <dbReference type="Proteomes" id="UP001152523"/>
    </source>
</evidence>
<name>A0AAV0FPK9_9ASTE</name>
<evidence type="ECO:0000313" key="2">
    <source>
        <dbReference type="EMBL" id="CAH9137164.1"/>
    </source>
</evidence>